<dbReference type="Proteomes" id="UP000290932">
    <property type="component" value="Unassembled WGS sequence"/>
</dbReference>
<keyword evidence="1" id="KW-0812">Transmembrane</keyword>
<evidence type="ECO:0008006" key="4">
    <source>
        <dbReference type="Google" id="ProtNLM"/>
    </source>
</evidence>
<dbReference type="RefSeq" id="WP_128693534.1">
    <property type="nucleotide sequence ID" value="NZ_LHQS01000002.1"/>
</dbReference>
<dbReference type="EMBL" id="LHQS01000002">
    <property type="protein sequence ID" value="RXE55832.1"/>
    <property type="molecule type" value="Genomic_DNA"/>
</dbReference>
<dbReference type="OrthoDB" id="64860at2157"/>
<gene>
    <name evidence="2" type="ORF">ABH15_06300</name>
</gene>
<feature type="transmembrane region" description="Helical" evidence="1">
    <location>
        <begin position="28"/>
        <end position="58"/>
    </location>
</feature>
<keyword evidence="3" id="KW-1185">Reference proteome</keyword>
<proteinExistence type="predicted"/>
<evidence type="ECO:0000313" key="3">
    <source>
        <dbReference type="Proteomes" id="UP000290932"/>
    </source>
</evidence>
<reference evidence="2 3" key="1">
    <citation type="journal article" date="2015" name="Int. J. Syst. Evol. Microbiol.">
        <title>Methanoculleus taiwanensis sp. nov., a methanogen isolated from deep marine sediment at the deformation front area near Taiwan.</title>
        <authorList>
            <person name="Weng C.Y."/>
            <person name="Chen S.C."/>
            <person name="Lai M.C."/>
            <person name="Wu S.Y."/>
            <person name="Lin S."/>
            <person name="Yang T.F."/>
            <person name="Chen P.C."/>
        </authorList>
    </citation>
    <scope>NUCLEOTIDE SEQUENCE [LARGE SCALE GENOMIC DNA]</scope>
    <source>
        <strain evidence="2 3">CYW4</strain>
    </source>
</reference>
<keyword evidence="1" id="KW-1133">Transmembrane helix</keyword>
<sequence>MASPLIAVILSFFIPGLGQFYTGQLLKAILLFALAVIFGGLSTILIGVPFYILVWLYSMYDAYVAAKRST</sequence>
<keyword evidence="1" id="KW-0472">Membrane</keyword>
<name>A0A498GZ70_9EURY</name>
<evidence type="ECO:0000256" key="1">
    <source>
        <dbReference type="SAM" id="Phobius"/>
    </source>
</evidence>
<organism evidence="2 3">
    <name type="scientific">Methanoculleus taiwanensis</name>
    <dbReference type="NCBI Taxonomy" id="1550565"/>
    <lineage>
        <taxon>Archaea</taxon>
        <taxon>Methanobacteriati</taxon>
        <taxon>Methanobacteriota</taxon>
        <taxon>Stenosarchaea group</taxon>
        <taxon>Methanomicrobia</taxon>
        <taxon>Methanomicrobiales</taxon>
        <taxon>Methanomicrobiaceae</taxon>
        <taxon>Methanoculleus</taxon>
    </lineage>
</organism>
<comment type="caution">
    <text evidence="2">The sequence shown here is derived from an EMBL/GenBank/DDBJ whole genome shotgun (WGS) entry which is preliminary data.</text>
</comment>
<evidence type="ECO:0000313" key="2">
    <source>
        <dbReference type="EMBL" id="RXE55832.1"/>
    </source>
</evidence>
<protein>
    <recommendedName>
        <fullName evidence="4">TM2 domain-containing protein</fullName>
    </recommendedName>
</protein>
<accession>A0A498GZ70</accession>
<dbReference type="AlphaFoldDB" id="A0A498GZ70"/>